<sequence>MQGKGVENCTGDGCQQDFEKVVQLGMEFDEDGVTRGVDSL</sequence>
<organism evidence="1 2">
    <name type="scientific">Trifolium medium</name>
    <dbReference type="NCBI Taxonomy" id="97028"/>
    <lineage>
        <taxon>Eukaryota</taxon>
        <taxon>Viridiplantae</taxon>
        <taxon>Streptophyta</taxon>
        <taxon>Embryophyta</taxon>
        <taxon>Tracheophyta</taxon>
        <taxon>Spermatophyta</taxon>
        <taxon>Magnoliopsida</taxon>
        <taxon>eudicotyledons</taxon>
        <taxon>Gunneridae</taxon>
        <taxon>Pentapetalae</taxon>
        <taxon>rosids</taxon>
        <taxon>fabids</taxon>
        <taxon>Fabales</taxon>
        <taxon>Fabaceae</taxon>
        <taxon>Papilionoideae</taxon>
        <taxon>50 kb inversion clade</taxon>
        <taxon>NPAAA clade</taxon>
        <taxon>Hologalegina</taxon>
        <taxon>IRL clade</taxon>
        <taxon>Trifolieae</taxon>
        <taxon>Trifolium</taxon>
    </lineage>
</organism>
<accession>A0A392VWZ5</accession>
<reference evidence="1 2" key="1">
    <citation type="journal article" date="2018" name="Front. Plant Sci.">
        <title>Red Clover (Trifolium pratense) and Zigzag Clover (T. medium) - A Picture of Genomic Similarities and Differences.</title>
        <authorList>
            <person name="Dluhosova J."/>
            <person name="Istvanek J."/>
            <person name="Nedelnik J."/>
            <person name="Repkova J."/>
        </authorList>
    </citation>
    <scope>NUCLEOTIDE SEQUENCE [LARGE SCALE GENOMIC DNA]</scope>
    <source>
        <strain evidence="2">cv. 10/8</strain>
        <tissue evidence="1">Leaf</tissue>
    </source>
</reference>
<feature type="non-terminal residue" evidence="1">
    <location>
        <position position="40"/>
    </location>
</feature>
<name>A0A392VWZ5_9FABA</name>
<dbReference type="Proteomes" id="UP000265520">
    <property type="component" value="Unassembled WGS sequence"/>
</dbReference>
<dbReference type="EMBL" id="LXQA011314620">
    <property type="protein sequence ID" value="MCI92918.1"/>
    <property type="molecule type" value="Genomic_DNA"/>
</dbReference>
<evidence type="ECO:0000313" key="1">
    <source>
        <dbReference type="EMBL" id="MCI92918.1"/>
    </source>
</evidence>
<dbReference type="AlphaFoldDB" id="A0A392VWZ5"/>
<proteinExistence type="predicted"/>
<keyword evidence="2" id="KW-1185">Reference proteome</keyword>
<comment type="caution">
    <text evidence="1">The sequence shown here is derived from an EMBL/GenBank/DDBJ whole genome shotgun (WGS) entry which is preliminary data.</text>
</comment>
<evidence type="ECO:0000313" key="2">
    <source>
        <dbReference type="Proteomes" id="UP000265520"/>
    </source>
</evidence>
<protein>
    <submittedName>
        <fullName evidence="1">Uncharacterized protein</fullName>
    </submittedName>
</protein>